<dbReference type="PANTHER" id="PTHR43033">
    <property type="entry name" value="TRNA(ILE)-LYSIDINE SYNTHASE-RELATED"/>
    <property type="match status" value="1"/>
</dbReference>
<dbReference type="Pfam" id="PF01171">
    <property type="entry name" value="ATP_bind_3"/>
    <property type="match status" value="1"/>
</dbReference>
<dbReference type="GO" id="GO:0005737">
    <property type="term" value="C:cytoplasm"/>
    <property type="evidence" value="ECO:0007669"/>
    <property type="project" value="UniProtKB-SubCell"/>
</dbReference>
<dbReference type="EMBL" id="LPWH01000001">
    <property type="protein sequence ID" value="POR05673.1"/>
    <property type="molecule type" value="Genomic_DNA"/>
</dbReference>
<comment type="similarity">
    <text evidence="6">Belongs to the tRNA(Ile)-lysidine synthase family.</text>
</comment>
<sequence>MRPSTGSPGALQSVIADQLDLSGLEGETLLVVACSGGTDSVALAHAVGVRRSLVIAHIDHGLREASSRREECRCVDRLGEILSVPVLRRTVPPGEIAGRAGEAGRSLEEVARDERYRLLLDILGQIAEERGVNPVLLTAHHRQDQLETFVMRAFSGRSPLGALGIPRERWLSGPRGERLPRFRVLRPLLECPRRDLVAYVRHQKLPCVHDPTNDDLHHLRNRVRLRALPLLEELFSPSDLSLRVSSFLGELDLLREGLRALIPHDAWGDFGTDRWSLDTGVFHALPRAARELVLRDAVYRLASGDRVSFRPFQRLVAGEGPVESAGLVASFRKGRLEIRQAVVRPVSIGYLWVVDTELRLRLVCEGVSAIRIGEEPAARGGWHLGPVVPPVVVRPRRRGDRVLHRGKKREVARLLEAPEVSSLIRGCAPVVEDREGVLALLGRGDPLCIRDGVRYTRDTHARPPGFITLGVAYEEAENYAERE</sequence>
<dbReference type="GO" id="GO:0032267">
    <property type="term" value="F:tRNA(Ile)-lysidine synthase activity"/>
    <property type="evidence" value="ECO:0007669"/>
    <property type="project" value="UniProtKB-EC"/>
</dbReference>
<dbReference type="EC" id="6.3.4.19" evidence="6"/>
<dbReference type="InterPro" id="IPR012795">
    <property type="entry name" value="tRNA_Ile_lys_synt_N"/>
</dbReference>
<reference evidence="9" key="1">
    <citation type="submission" date="2015-12" db="EMBL/GenBank/DDBJ databases">
        <authorList>
            <person name="Lodha T.D."/>
            <person name="Chintalapati S."/>
            <person name="Chintalapati V.R."/>
            <person name="Sravanthi T."/>
        </authorList>
    </citation>
    <scope>NUCLEOTIDE SEQUENCE [LARGE SCALE GENOMIC DNA]</scope>
    <source>
        <strain evidence="9">JC133</strain>
    </source>
</reference>
<evidence type="ECO:0000256" key="6">
    <source>
        <dbReference type="HAMAP-Rule" id="MF_01161"/>
    </source>
</evidence>
<comment type="subcellular location">
    <subcellularLocation>
        <location evidence="6">Cytoplasm</location>
    </subcellularLocation>
</comment>
<evidence type="ECO:0000256" key="4">
    <source>
        <dbReference type="ARBA" id="ARBA00022840"/>
    </source>
</evidence>
<dbReference type="GO" id="GO:0006400">
    <property type="term" value="P:tRNA modification"/>
    <property type="evidence" value="ECO:0007669"/>
    <property type="project" value="UniProtKB-UniRule"/>
</dbReference>
<dbReference type="OrthoDB" id="9807403at2"/>
<name>A0A2S4K1N1_9SPIO</name>
<comment type="function">
    <text evidence="6">Ligates lysine onto the cytidine present at position 34 of the AUA codon-specific tRNA(Ile) that contains the anticodon CAU, in an ATP-dependent manner. Cytidine is converted to lysidine, thus changing the amino acid specificity of the tRNA from methionine to isoleucine.</text>
</comment>
<keyword evidence="1 6" id="KW-0436">Ligase</keyword>
<proteinExistence type="inferred from homology"/>
<keyword evidence="4 6" id="KW-0067">ATP-binding</keyword>
<dbReference type="InterPro" id="IPR014729">
    <property type="entry name" value="Rossmann-like_a/b/a_fold"/>
</dbReference>
<dbReference type="SUPFAM" id="SSF52402">
    <property type="entry name" value="Adenine nucleotide alpha hydrolases-like"/>
    <property type="match status" value="1"/>
</dbReference>
<dbReference type="Gene3D" id="3.40.50.620">
    <property type="entry name" value="HUPs"/>
    <property type="match status" value="1"/>
</dbReference>
<keyword evidence="3 6" id="KW-0547">Nucleotide-binding</keyword>
<dbReference type="HAMAP" id="MF_01161">
    <property type="entry name" value="tRNA_Ile_lys_synt"/>
    <property type="match status" value="1"/>
</dbReference>
<dbReference type="NCBIfam" id="TIGR02432">
    <property type="entry name" value="lysidine_TilS_N"/>
    <property type="match status" value="1"/>
</dbReference>
<evidence type="ECO:0000256" key="1">
    <source>
        <dbReference type="ARBA" id="ARBA00022598"/>
    </source>
</evidence>
<dbReference type="InterPro" id="IPR012094">
    <property type="entry name" value="tRNA_Ile_lys_synt"/>
</dbReference>
<dbReference type="PANTHER" id="PTHR43033:SF1">
    <property type="entry name" value="TRNA(ILE)-LYSIDINE SYNTHASE-RELATED"/>
    <property type="match status" value="1"/>
</dbReference>
<comment type="caution">
    <text evidence="8">The sequence shown here is derived from an EMBL/GenBank/DDBJ whole genome shotgun (WGS) entry which is preliminary data.</text>
</comment>
<dbReference type="InterPro" id="IPR011063">
    <property type="entry name" value="TilS/TtcA_N"/>
</dbReference>
<dbReference type="GO" id="GO:0005524">
    <property type="term" value="F:ATP binding"/>
    <property type="evidence" value="ECO:0007669"/>
    <property type="project" value="UniProtKB-UniRule"/>
</dbReference>
<comment type="domain">
    <text evidence="6">The N-terminal region contains the highly conserved SGGXDS motif, predicted to be a P-loop motif involved in ATP binding.</text>
</comment>
<evidence type="ECO:0000313" key="8">
    <source>
        <dbReference type="EMBL" id="POR05673.1"/>
    </source>
</evidence>
<evidence type="ECO:0000256" key="5">
    <source>
        <dbReference type="ARBA" id="ARBA00048539"/>
    </source>
</evidence>
<keyword evidence="6" id="KW-0963">Cytoplasm</keyword>
<comment type="catalytic activity">
    <reaction evidence="5 6">
        <text>cytidine(34) in tRNA(Ile2) + L-lysine + ATP = lysidine(34) in tRNA(Ile2) + AMP + diphosphate + H(+)</text>
        <dbReference type="Rhea" id="RHEA:43744"/>
        <dbReference type="Rhea" id="RHEA-COMP:10625"/>
        <dbReference type="Rhea" id="RHEA-COMP:10670"/>
        <dbReference type="ChEBI" id="CHEBI:15378"/>
        <dbReference type="ChEBI" id="CHEBI:30616"/>
        <dbReference type="ChEBI" id="CHEBI:32551"/>
        <dbReference type="ChEBI" id="CHEBI:33019"/>
        <dbReference type="ChEBI" id="CHEBI:82748"/>
        <dbReference type="ChEBI" id="CHEBI:83665"/>
        <dbReference type="ChEBI" id="CHEBI:456215"/>
        <dbReference type="EC" id="6.3.4.19"/>
    </reaction>
</comment>
<accession>A0A2S4K1N1</accession>
<protein>
    <recommendedName>
        <fullName evidence="6">tRNA(Ile)-lysidine synthase</fullName>
        <ecNumber evidence="6">6.3.4.19</ecNumber>
    </recommendedName>
    <alternativeName>
        <fullName evidence="6">tRNA(Ile)-2-lysyl-cytidine synthase</fullName>
    </alternativeName>
    <alternativeName>
        <fullName evidence="6">tRNA(Ile)-lysidine synthetase</fullName>
    </alternativeName>
</protein>
<evidence type="ECO:0000256" key="3">
    <source>
        <dbReference type="ARBA" id="ARBA00022741"/>
    </source>
</evidence>
<evidence type="ECO:0000256" key="2">
    <source>
        <dbReference type="ARBA" id="ARBA00022694"/>
    </source>
</evidence>
<organism evidence="8 9">
    <name type="scientific">Alkalispirochaeta sphaeroplastigenens</name>
    <dbReference type="NCBI Taxonomy" id="1187066"/>
    <lineage>
        <taxon>Bacteria</taxon>
        <taxon>Pseudomonadati</taxon>
        <taxon>Spirochaetota</taxon>
        <taxon>Spirochaetia</taxon>
        <taxon>Spirochaetales</taxon>
        <taxon>Spirochaetaceae</taxon>
        <taxon>Alkalispirochaeta</taxon>
    </lineage>
</organism>
<keyword evidence="9" id="KW-1185">Reference proteome</keyword>
<dbReference type="RefSeq" id="WP_103679019.1">
    <property type="nucleotide sequence ID" value="NZ_LPWH01000001.1"/>
</dbReference>
<feature type="binding site" evidence="6">
    <location>
        <begin position="35"/>
        <end position="40"/>
    </location>
    <ligand>
        <name>ATP</name>
        <dbReference type="ChEBI" id="CHEBI:30616"/>
    </ligand>
</feature>
<evidence type="ECO:0000313" key="9">
    <source>
        <dbReference type="Proteomes" id="UP000237350"/>
    </source>
</evidence>
<feature type="domain" description="tRNA(Ile)-lysidine/2-thiocytidine synthase N-terminal" evidence="7">
    <location>
        <begin position="30"/>
        <end position="224"/>
    </location>
</feature>
<dbReference type="CDD" id="cd01992">
    <property type="entry name" value="TilS_N"/>
    <property type="match status" value="1"/>
</dbReference>
<keyword evidence="2 6" id="KW-0819">tRNA processing</keyword>
<dbReference type="Proteomes" id="UP000237350">
    <property type="component" value="Unassembled WGS sequence"/>
</dbReference>
<dbReference type="AlphaFoldDB" id="A0A2S4K1N1"/>
<evidence type="ECO:0000259" key="7">
    <source>
        <dbReference type="Pfam" id="PF01171"/>
    </source>
</evidence>
<gene>
    <name evidence="6" type="primary">tilS</name>
    <name evidence="8" type="ORF">AU468_00425</name>
</gene>